<feature type="transmembrane region" description="Helical" evidence="10">
    <location>
        <begin position="12"/>
        <end position="32"/>
    </location>
</feature>
<evidence type="ECO:0000256" key="5">
    <source>
        <dbReference type="ARBA" id="ARBA00022695"/>
    </source>
</evidence>
<comment type="similarity">
    <text evidence="10">Belongs to the adenylate cyclase family. DacA/CdaA subfamily.</text>
</comment>
<comment type="subunit">
    <text evidence="10">Probably a homodimer.</text>
</comment>
<dbReference type="Gene3D" id="3.40.1700.10">
    <property type="entry name" value="DNA integrity scanning protein, DisA, N-terminal domain"/>
    <property type="match status" value="1"/>
</dbReference>
<dbReference type="SUPFAM" id="SSF143597">
    <property type="entry name" value="YojJ-like"/>
    <property type="match status" value="1"/>
</dbReference>
<dbReference type="PANTHER" id="PTHR34185">
    <property type="entry name" value="DIADENYLATE CYCLASE"/>
    <property type="match status" value="1"/>
</dbReference>
<dbReference type="GO" id="GO:0005524">
    <property type="term" value="F:ATP binding"/>
    <property type="evidence" value="ECO:0007669"/>
    <property type="project" value="UniProtKB-UniRule"/>
</dbReference>
<proteinExistence type="inferred from homology"/>
<reference evidence="12 13" key="1">
    <citation type="submission" date="2016-02" db="EMBL/GenBank/DDBJ databases">
        <title>Draft genome sequence of Thermodesulfatator sp. S606.</title>
        <authorList>
            <person name="Lai Q."/>
            <person name="Cao J."/>
            <person name="Dupont S."/>
            <person name="Shao Z."/>
            <person name="Jebbar M."/>
            <person name="Alain K."/>
        </authorList>
    </citation>
    <scope>NUCLEOTIDE SEQUENCE [LARGE SCALE GENOMIC DNA]</scope>
    <source>
        <strain evidence="12 13">S606</strain>
    </source>
</reference>
<evidence type="ECO:0000259" key="11">
    <source>
        <dbReference type="PROSITE" id="PS51794"/>
    </source>
</evidence>
<keyword evidence="3 10" id="KW-0808">Transferase</keyword>
<protein>
    <recommendedName>
        <fullName evidence="10">Diadenylate cyclase</fullName>
        <shortName evidence="10">DAC</shortName>
        <ecNumber evidence="10">2.7.7.85</ecNumber>
    </recommendedName>
    <alternativeName>
        <fullName evidence="10">Cyclic-di-AMP synthase</fullName>
        <shortName evidence="10">c-di-AMP synthase</shortName>
    </alternativeName>
</protein>
<dbReference type="Proteomes" id="UP000076964">
    <property type="component" value="Unassembled WGS sequence"/>
</dbReference>
<keyword evidence="5 10" id="KW-0548">Nucleotidyltransferase</keyword>
<evidence type="ECO:0000256" key="10">
    <source>
        <dbReference type="HAMAP-Rule" id="MF_01499"/>
    </source>
</evidence>
<comment type="caution">
    <text evidence="10">Lacks conserved residue(s) required for the propagation of feature annotation.</text>
</comment>
<comment type="caution">
    <text evidence="12">The sequence shown here is derived from an EMBL/GenBank/DDBJ whole genome shotgun (WGS) entry which is preliminary data.</text>
</comment>
<comment type="function">
    <text evidence="10">Catalyzes the condensation of 2 ATP molecules into cyclic di-AMP (c-di-AMP), a second messenger used to regulate differing processes in different bacteria.</text>
</comment>
<keyword evidence="4 10" id="KW-0812">Transmembrane</keyword>
<dbReference type="AlphaFoldDB" id="A0A177E7N6"/>
<dbReference type="GO" id="GO:0004016">
    <property type="term" value="F:adenylate cyclase activity"/>
    <property type="evidence" value="ECO:0007669"/>
    <property type="project" value="UniProtKB-UniRule"/>
</dbReference>
<dbReference type="HAMAP" id="MF_01499">
    <property type="entry name" value="DacA"/>
    <property type="match status" value="1"/>
</dbReference>
<dbReference type="EC" id="2.7.7.85" evidence="10"/>
<evidence type="ECO:0000256" key="3">
    <source>
        <dbReference type="ARBA" id="ARBA00022679"/>
    </source>
</evidence>
<evidence type="ECO:0000313" key="12">
    <source>
        <dbReference type="EMBL" id="OAG27905.1"/>
    </source>
</evidence>
<dbReference type="GO" id="GO:0006171">
    <property type="term" value="P:cAMP biosynthetic process"/>
    <property type="evidence" value="ECO:0007669"/>
    <property type="project" value="InterPro"/>
</dbReference>
<dbReference type="STRING" id="1795632.TH606_04540"/>
<dbReference type="OrthoDB" id="9807385at2"/>
<dbReference type="EMBL" id="LSFI01000017">
    <property type="protein sequence ID" value="OAG27905.1"/>
    <property type="molecule type" value="Genomic_DNA"/>
</dbReference>
<evidence type="ECO:0000313" key="13">
    <source>
        <dbReference type="Proteomes" id="UP000076964"/>
    </source>
</evidence>
<dbReference type="InterPro" id="IPR003390">
    <property type="entry name" value="DNA_integrity_scan_DisA_N"/>
</dbReference>
<dbReference type="GO" id="GO:0106408">
    <property type="term" value="F:diadenylate cyclase activity"/>
    <property type="evidence" value="ECO:0007669"/>
    <property type="project" value="UniProtKB-EC"/>
</dbReference>
<evidence type="ECO:0000256" key="8">
    <source>
        <dbReference type="ARBA" id="ARBA00022989"/>
    </source>
</evidence>
<keyword evidence="13" id="KW-1185">Reference proteome</keyword>
<gene>
    <name evidence="10" type="primary">dacA</name>
    <name evidence="12" type="ORF">TH606_04540</name>
</gene>
<evidence type="ECO:0000256" key="2">
    <source>
        <dbReference type="ARBA" id="ARBA00022475"/>
    </source>
</evidence>
<accession>A0A177E7N6</accession>
<evidence type="ECO:0000256" key="9">
    <source>
        <dbReference type="ARBA" id="ARBA00023136"/>
    </source>
</evidence>
<keyword evidence="6 10" id="KW-0547">Nucleotide-binding</keyword>
<dbReference type="InterPro" id="IPR045585">
    <property type="entry name" value="CdaA_N"/>
</dbReference>
<dbReference type="InterPro" id="IPR014046">
    <property type="entry name" value="C-di-AMP_synthase"/>
</dbReference>
<dbReference type="RefSeq" id="WP_068541685.1">
    <property type="nucleotide sequence ID" value="NZ_LSFI01000017.1"/>
</dbReference>
<dbReference type="Pfam" id="PF02457">
    <property type="entry name" value="DAC"/>
    <property type="match status" value="1"/>
</dbReference>
<keyword evidence="8 10" id="KW-1133">Transmembrane helix</keyword>
<keyword evidence="7 10" id="KW-0067">ATP-binding</keyword>
<organism evidence="12 13">
    <name type="scientific">Thermodesulfatator autotrophicus</name>
    <dbReference type="NCBI Taxonomy" id="1795632"/>
    <lineage>
        <taxon>Bacteria</taxon>
        <taxon>Pseudomonadati</taxon>
        <taxon>Thermodesulfobacteriota</taxon>
        <taxon>Thermodesulfobacteria</taxon>
        <taxon>Thermodesulfobacteriales</taxon>
        <taxon>Thermodesulfatatoraceae</taxon>
        <taxon>Thermodesulfatator</taxon>
    </lineage>
</organism>
<dbReference type="InterPro" id="IPR034701">
    <property type="entry name" value="CdaA"/>
</dbReference>
<feature type="transmembrane region" description="Helical" evidence="10">
    <location>
        <begin position="63"/>
        <end position="83"/>
    </location>
</feature>
<dbReference type="PROSITE" id="PS51794">
    <property type="entry name" value="DAC"/>
    <property type="match status" value="1"/>
</dbReference>
<dbReference type="InterPro" id="IPR050338">
    <property type="entry name" value="DisA"/>
</dbReference>
<evidence type="ECO:0000256" key="7">
    <source>
        <dbReference type="ARBA" id="ARBA00022840"/>
    </source>
</evidence>
<dbReference type="Pfam" id="PF19293">
    <property type="entry name" value="CdaA_N"/>
    <property type="match status" value="1"/>
</dbReference>
<name>A0A177E7N6_9BACT</name>
<comment type="catalytic activity">
    <reaction evidence="1 10">
        <text>2 ATP = 3',3'-c-di-AMP + 2 diphosphate</text>
        <dbReference type="Rhea" id="RHEA:35655"/>
        <dbReference type="ChEBI" id="CHEBI:30616"/>
        <dbReference type="ChEBI" id="CHEBI:33019"/>
        <dbReference type="ChEBI" id="CHEBI:71500"/>
        <dbReference type="EC" id="2.7.7.85"/>
    </reaction>
</comment>
<evidence type="ECO:0000256" key="4">
    <source>
        <dbReference type="ARBA" id="ARBA00022692"/>
    </source>
</evidence>
<sequence>MKDLLRQYLSLLRWQDIVDILIVAYLFYRILLLIRGTRAVQMAAGLAMLVMMYFVAANLQLLTLHWLLGTFLSSIFLVVIIVFQDDIRRALIQMGQTPFIKARTEYSQIIEEIVKAVTALSEKKIGALIVIERNTGLGEFIESGTPIEARVTRDLLVSIFQKDSPLHDGAVIIREGRIAVAGAILPLSTNPKISRRLGTRHRAAIGITEVSDAVAIVVSEETGSISVALGGKITRDIKPSNLRQLLLNLLGFEENQSKWWRRKIFK</sequence>
<keyword evidence="2 10" id="KW-1003">Cell membrane</keyword>
<evidence type="ECO:0000256" key="1">
    <source>
        <dbReference type="ARBA" id="ARBA00000877"/>
    </source>
</evidence>
<feature type="domain" description="DAC" evidence="11">
    <location>
        <begin position="84"/>
        <end position="239"/>
    </location>
</feature>
<evidence type="ECO:0000256" key="6">
    <source>
        <dbReference type="ARBA" id="ARBA00022741"/>
    </source>
</evidence>
<keyword evidence="9 10" id="KW-0472">Membrane</keyword>
<dbReference type="PANTHER" id="PTHR34185:SF1">
    <property type="entry name" value="DIADENYLATE CYCLASE"/>
    <property type="match status" value="1"/>
</dbReference>
<feature type="transmembrane region" description="Helical" evidence="10">
    <location>
        <begin position="39"/>
        <end position="57"/>
    </location>
</feature>
<dbReference type="NCBIfam" id="TIGR00159">
    <property type="entry name" value="diadenylate cyclase CdaA"/>
    <property type="match status" value="1"/>
</dbReference>
<dbReference type="PIRSF" id="PIRSF004793">
    <property type="entry name" value="UCP004793"/>
    <property type="match status" value="1"/>
</dbReference>
<dbReference type="FunFam" id="3.40.1700.10:FF:000002">
    <property type="entry name" value="Diadenylate cyclase"/>
    <property type="match status" value="1"/>
</dbReference>
<dbReference type="InterPro" id="IPR036888">
    <property type="entry name" value="DNA_integrity_DisA_N_sf"/>
</dbReference>